<name>A6TKA7_ALKMQ</name>
<reference evidence="1" key="1">
    <citation type="submission" date="2007-06" db="EMBL/GenBank/DDBJ databases">
        <title>Complete sequence of Alkaliphilus metalliredigens QYMF.</title>
        <authorList>
            <consortium name="US DOE Joint Genome Institute"/>
            <person name="Copeland A."/>
            <person name="Lucas S."/>
            <person name="Lapidus A."/>
            <person name="Barry K."/>
            <person name="Detter J.C."/>
            <person name="Glavina del Rio T."/>
            <person name="Hammon N."/>
            <person name="Israni S."/>
            <person name="Dalin E."/>
            <person name="Tice H."/>
            <person name="Pitluck S."/>
            <person name="Chertkov O."/>
            <person name="Brettin T."/>
            <person name="Bruce D."/>
            <person name="Han C."/>
            <person name="Schmutz J."/>
            <person name="Larimer F."/>
            <person name="Land M."/>
            <person name="Hauser L."/>
            <person name="Kyrpides N."/>
            <person name="Mikhailova N."/>
            <person name="Ye Q."/>
            <person name="Zhou J."/>
            <person name="Fields M."/>
            <person name="Richardson P."/>
        </authorList>
    </citation>
    <scope>NUCLEOTIDE SEQUENCE</scope>
    <source>
        <strain evidence="1">QYMF</strain>
    </source>
</reference>
<evidence type="ECO:0000313" key="3">
    <source>
        <dbReference type="EMBL" id="ABR50459.1"/>
    </source>
</evidence>
<reference evidence="4" key="2">
    <citation type="journal article" date="2016" name="Genome Announc.">
        <title>Complete genome sequence of Alkaliphilus metalliredigens strain QYMF, an alkaliphilic and metal-reducing bacterium isolated from borax-contaminated leachate ponds.</title>
        <authorList>
            <person name="Hwang C."/>
            <person name="Copeland A."/>
            <person name="Lucas S."/>
            <person name="Lapidus A."/>
            <person name="Barry K."/>
            <person name="Detter J.C."/>
            <person name="Glavina Del Rio T."/>
            <person name="Hammon N."/>
            <person name="Israni S."/>
            <person name="Dalin E."/>
            <person name="Tice H."/>
            <person name="Pitluck S."/>
            <person name="Chertkov O."/>
            <person name="Brettin T."/>
            <person name="Bruce D."/>
            <person name="Han C."/>
            <person name="Schmutz J."/>
            <person name="Larimer F."/>
            <person name="Land M.L."/>
            <person name="Hauser L."/>
            <person name="Kyrpides N."/>
            <person name="Mikhailova N."/>
            <person name="Ye Q."/>
            <person name="Zhou J."/>
            <person name="Richardson P."/>
            <person name="Fields M.W."/>
        </authorList>
    </citation>
    <scope>NUCLEOTIDE SEQUENCE [LARGE SCALE GENOMIC DNA]</scope>
    <source>
        <strain evidence="4">QYMF</strain>
    </source>
</reference>
<accession>A6TKA7</accession>
<dbReference type="KEGG" id="amt:Amet_1935"/>
<dbReference type="RefSeq" id="WP_011971533.1">
    <property type="nucleotide sequence ID" value="NC_009633.1"/>
</dbReference>
<dbReference type="KEGG" id="amt:Amet_4385"/>
<dbReference type="EMBL" id="CP000724">
    <property type="protein sequence ID" value="ABR50459.1"/>
    <property type="molecule type" value="Genomic_DNA"/>
</dbReference>
<keyword evidence="4" id="KW-1185">Reference proteome</keyword>
<dbReference type="HOGENOM" id="CLU_3057816_0_0_9"/>
<dbReference type="EMBL" id="CP000724">
    <property type="protein sequence ID" value="ABR48098.1"/>
    <property type="molecule type" value="Genomic_DNA"/>
</dbReference>
<sequence>MLPSKEEFVEKVIELRTKQREQKQRDYMAYVKGATVRMASRKCNWKLRGSRSS</sequence>
<evidence type="ECO:0000313" key="4">
    <source>
        <dbReference type="Proteomes" id="UP000001572"/>
    </source>
</evidence>
<dbReference type="EMBL" id="CP000724">
    <property type="protein sequence ID" value="ABR46625.1"/>
    <property type="molecule type" value="Genomic_DNA"/>
</dbReference>
<evidence type="ECO:0000313" key="1">
    <source>
        <dbReference type="EMBL" id="ABR46625.1"/>
    </source>
</evidence>
<dbReference type="AlphaFoldDB" id="A6TKA7"/>
<dbReference type="KEGG" id="amt:Amet_0397"/>
<evidence type="ECO:0000313" key="2">
    <source>
        <dbReference type="EMBL" id="ABR48098.1"/>
    </source>
</evidence>
<proteinExistence type="predicted"/>
<protein>
    <submittedName>
        <fullName evidence="1">Uncharacterized protein</fullName>
    </submittedName>
</protein>
<dbReference type="STRING" id="293826.Amet_0397"/>
<gene>
    <name evidence="1" type="ordered locus">Amet_0397</name>
    <name evidence="2" type="ordered locus">Amet_1935</name>
    <name evidence="3" type="ordered locus">Amet_4385</name>
</gene>
<dbReference type="Proteomes" id="UP000001572">
    <property type="component" value="Chromosome"/>
</dbReference>
<organism evidence="1 4">
    <name type="scientific">Alkaliphilus metalliredigens (strain QYMF)</name>
    <dbReference type="NCBI Taxonomy" id="293826"/>
    <lineage>
        <taxon>Bacteria</taxon>
        <taxon>Bacillati</taxon>
        <taxon>Bacillota</taxon>
        <taxon>Clostridia</taxon>
        <taxon>Peptostreptococcales</taxon>
        <taxon>Natronincolaceae</taxon>
        <taxon>Alkaliphilus</taxon>
    </lineage>
</organism>